<evidence type="ECO:0000256" key="5">
    <source>
        <dbReference type="ARBA" id="ARBA00023136"/>
    </source>
</evidence>
<dbReference type="AlphaFoldDB" id="A0A366HUV1"/>
<evidence type="ECO:0000313" key="10">
    <source>
        <dbReference type="EMBL" id="RBP47630.1"/>
    </source>
</evidence>
<evidence type="ECO:0000256" key="7">
    <source>
        <dbReference type="SAM" id="MobiDB-lite"/>
    </source>
</evidence>
<evidence type="ECO:0000313" key="11">
    <source>
        <dbReference type="Proteomes" id="UP000253426"/>
    </source>
</evidence>
<feature type="transmembrane region" description="Helical" evidence="8">
    <location>
        <begin position="286"/>
        <end position="308"/>
    </location>
</feature>
<keyword evidence="11" id="KW-1185">Reference proteome</keyword>
<keyword evidence="3 8" id="KW-0812">Transmembrane</keyword>
<keyword evidence="5 8" id="KW-0472">Membrane</keyword>
<feature type="compositionally biased region" description="Low complexity" evidence="7">
    <location>
        <begin position="48"/>
        <end position="64"/>
    </location>
</feature>
<keyword evidence="2" id="KW-1003">Cell membrane</keyword>
<gene>
    <name evidence="10" type="ORF">DES53_101427</name>
</gene>
<feature type="compositionally biased region" description="Basic and acidic residues" evidence="7">
    <location>
        <begin position="71"/>
        <end position="81"/>
    </location>
</feature>
<keyword evidence="6" id="KW-0813">Transport</keyword>
<feature type="region of interest" description="Disordered" evidence="7">
    <location>
        <begin position="27"/>
        <end position="81"/>
    </location>
</feature>
<comment type="subcellular location">
    <subcellularLocation>
        <location evidence="1">Cell membrane</location>
        <topology evidence="1">Multi-pass membrane protein</topology>
    </subcellularLocation>
    <subcellularLocation>
        <location evidence="6">Membrane</location>
        <topology evidence="6">Multi-pass membrane protein</topology>
    </subcellularLocation>
</comment>
<dbReference type="EMBL" id="QNRR01000001">
    <property type="protein sequence ID" value="RBP47630.1"/>
    <property type="molecule type" value="Genomic_DNA"/>
</dbReference>
<keyword evidence="6" id="KW-0653">Protein transport</keyword>
<dbReference type="GO" id="GO:0005886">
    <property type="term" value="C:plasma membrane"/>
    <property type="evidence" value="ECO:0007669"/>
    <property type="project" value="UniProtKB-SubCell"/>
</dbReference>
<accession>A0A366HUV1</accession>
<dbReference type="PANTHER" id="PTHR30625:SF11">
    <property type="entry name" value="MOTA_TOLQ_EXBB PROTON CHANNEL DOMAIN-CONTAINING PROTEIN"/>
    <property type="match status" value="1"/>
</dbReference>
<feature type="domain" description="MotA/TolQ/ExbB proton channel" evidence="9">
    <location>
        <begin position="205"/>
        <end position="325"/>
    </location>
</feature>
<feature type="transmembrane region" description="Helical" evidence="8">
    <location>
        <begin position="88"/>
        <end position="108"/>
    </location>
</feature>
<comment type="caution">
    <text evidence="10">The sequence shown here is derived from an EMBL/GenBank/DDBJ whole genome shotgun (WGS) entry which is preliminary data.</text>
</comment>
<evidence type="ECO:0000256" key="4">
    <source>
        <dbReference type="ARBA" id="ARBA00022989"/>
    </source>
</evidence>
<dbReference type="Proteomes" id="UP000253426">
    <property type="component" value="Unassembled WGS sequence"/>
</dbReference>
<dbReference type="PANTHER" id="PTHR30625">
    <property type="entry name" value="PROTEIN TOLQ"/>
    <property type="match status" value="1"/>
</dbReference>
<evidence type="ECO:0000259" key="9">
    <source>
        <dbReference type="Pfam" id="PF01618"/>
    </source>
</evidence>
<dbReference type="GO" id="GO:0017038">
    <property type="term" value="P:protein import"/>
    <property type="evidence" value="ECO:0007669"/>
    <property type="project" value="TreeGrafter"/>
</dbReference>
<evidence type="ECO:0000256" key="1">
    <source>
        <dbReference type="ARBA" id="ARBA00004651"/>
    </source>
</evidence>
<name>A0A366HUV1_9BACT</name>
<sequence>MSLKAEPEMAGKVVRCPGCNTKLQIPETAAPSSATGTIGAPPSGGGLPLPDAAGGLPPSGASEPMNFQQEKPQRTGWKEADPTNPNGFVTFGIGLVLTLTWFGIVFPFQAPDGKDMSQFTTMEFVANVFYKHLEVSFINTLFFFWAMAILYLKFQKLRHQREALLLDVLPQELGQQINSQNVGTFIDHVYNLPHRLRDSLMVNRIRKALELFEIKTSTSEVSNMMSSQSNIDAARIGGSYIMTRAFLWAIPLMGFIGTVIGLSHAISGMSFRDMGNVDAIISSLGAVTSGLGTAFDATLLGLIFAVTLNFPMNSLAKSEDETLNEIDAFCNEVLLPRLHDGAGAGGGDIGAIADSVIKGLSSTQREFLTDLNELSKRMNEYATNLDRRSDAFQATVQKEFIHNMTTMRGEVEGALRDSMKMTSQYIAALETGIRGLNTVLKELGEKQIIIQQTKKKGWFSRGE</sequence>
<feature type="transmembrane region" description="Helical" evidence="8">
    <location>
        <begin position="245"/>
        <end position="266"/>
    </location>
</feature>
<feature type="transmembrane region" description="Helical" evidence="8">
    <location>
        <begin position="128"/>
        <end position="152"/>
    </location>
</feature>
<reference evidence="10 11" key="1">
    <citation type="submission" date="2018-06" db="EMBL/GenBank/DDBJ databases">
        <title>Genomic Encyclopedia of Type Strains, Phase IV (KMG-IV): sequencing the most valuable type-strain genomes for metagenomic binning, comparative biology and taxonomic classification.</title>
        <authorList>
            <person name="Goeker M."/>
        </authorList>
    </citation>
    <scope>NUCLEOTIDE SEQUENCE [LARGE SCALE GENOMIC DNA]</scope>
    <source>
        <strain evidence="10 11">DSM 25532</strain>
    </source>
</reference>
<protein>
    <submittedName>
        <fullName evidence="10">MotA/TolQ/ExbB proton channel family protein</fullName>
    </submittedName>
</protein>
<dbReference type="RefSeq" id="WP_113956550.1">
    <property type="nucleotide sequence ID" value="NZ_QNRR01000001.1"/>
</dbReference>
<evidence type="ECO:0000256" key="8">
    <source>
        <dbReference type="SAM" id="Phobius"/>
    </source>
</evidence>
<dbReference type="InterPro" id="IPR050790">
    <property type="entry name" value="ExbB/TolQ_transport"/>
</dbReference>
<dbReference type="OrthoDB" id="5290956at2"/>
<proteinExistence type="inferred from homology"/>
<evidence type="ECO:0000256" key="6">
    <source>
        <dbReference type="RuleBase" id="RU004057"/>
    </source>
</evidence>
<organism evidence="10 11">
    <name type="scientific">Roseimicrobium gellanilyticum</name>
    <dbReference type="NCBI Taxonomy" id="748857"/>
    <lineage>
        <taxon>Bacteria</taxon>
        <taxon>Pseudomonadati</taxon>
        <taxon>Verrucomicrobiota</taxon>
        <taxon>Verrucomicrobiia</taxon>
        <taxon>Verrucomicrobiales</taxon>
        <taxon>Verrucomicrobiaceae</taxon>
        <taxon>Roseimicrobium</taxon>
    </lineage>
</organism>
<dbReference type="InterPro" id="IPR002898">
    <property type="entry name" value="MotA_ExbB_proton_chnl"/>
</dbReference>
<keyword evidence="4 8" id="KW-1133">Transmembrane helix</keyword>
<evidence type="ECO:0000256" key="2">
    <source>
        <dbReference type="ARBA" id="ARBA00022475"/>
    </source>
</evidence>
<comment type="similarity">
    <text evidence="6">Belongs to the exbB/tolQ family.</text>
</comment>
<dbReference type="Pfam" id="PF01618">
    <property type="entry name" value="MotA_ExbB"/>
    <property type="match status" value="1"/>
</dbReference>
<evidence type="ECO:0000256" key="3">
    <source>
        <dbReference type="ARBA" id="ARBA00022692"/>
    </source>
</evidence>